<reference evidence="1 2" key="1">
    <citation type="submission" date="2020-08" db="EMBL/GenBank/DDBJ databases">
        <title>Genome sequence of Diaphorobacter aerolatus KACC 16536T.</title>
        <authorList>
            <person name="Hyun D.-W."/>
            <person name="Bae J.-W."/>
        </authorList>
    </citation>
    <scope>NUCLEOTIDE SEQUENCE [LARGE SCALE GENOMIC DNA]</scope>
    <source>
        <strain evidence="1 2">KACC 16536</strain>
    </source>
</reference>
<organism evidence="1 2">
    <name type="scientific">Diaphorobacter aerolatus</name>
    <dbReference type="NCBI Taxonomy" id="1288495"/>
    <lineage>
        <taxon>Bacteria</taxon>
        <taxon>Pseudomonadati</taxon>
        <taxon>Pseudomonadota</taxon>
        <taxon>Betaproteobacteria</taxon>
        <taxon>Burkholderiales</taxon>
        <taxon>Comamonadaceae</taxon>
        <taxon>Diaphorobacter</taxon>
    </lineage>
</organism>
<sequence>MPALRHDLAGSVSVLRMALAVITRKLETSGDTVDCQAILQRTSSLETGITDLSNGLRRLRHWDKPTDERIVAPVLLGEIWELSRPFLLLRNIEQTPLPQESAVWSALALKPQPLMYVALAAIYHLAEGADTTPQRIIAEPDAHRIRILSEGQAPPLGLPDFAGAPSPVHTPPSTAMACNAWQSNCKAALNSRRRAP</sequence>
<dbReference type="EMBL" id="CP060783">
    <property type="protein sequence ID" value="QNP48024.1"/>
    <property type="molecule type" value="Genomic_DNA"/>
</dbReference>
<name>A0A7H0GIA8_9BURK</name>
<evidence type="ECO:0000313" key="1">
    <source>
        <dbReference type="EMBL" id="QNP48024.1"/>
    </source>
</evidence>
<dbReference type="Proteomes" id="UP000516028">
    <property type="component" value="Chromosome"/>
</dbReference>
<dbReference type="AlphaFoldDB" id="A0A7H0GIA8"/>
<protein>
    <submittedName>
        <fullName evidence="1">Uncharacterized protein</fullName>
    </submittedName>
</protein>
<accession>A0A7H0GIA8</accession>
<proteinExistence type="predicted"/>
<keyword evidence="2" id="KW-1185">Reference proteome</keyword>
<dbReference type="RefSeq" id="WP_187723702.1">
    <property type="nucleotide sequence ID" value="NZ_CP060783.1"/>
</dbReference>
<gene>
    <name evidence="1" type="ORF">H9K75_18340</name>
</gene>
<evidence type="ECO:0000313" key="2">
    <source>
        <dbReference type="Proteomes" id="UP000516028"/>
    </source>
</evidence>
<dbReference type="KEGG" id="daer:H9K75_18340"/>